<evidence type="ECO:0000313" key="2">
    <source>
        <dbReference type="EMBL" id="KAI9635437.1"/>
    </source>
</evidence>
<gene>
    <name evidence="2" type="ORF">MKK02DRAFT_44126</name>
</gene>
<keyword evidence="3" id="KW-1185">Reference proteome</keyword>
<proteinExistence type="predicted"/>
<evidence type="ECO:0000313" key="3">
    <source>
        <dbReference type="Proteomes" id="UP001164286"/>
    </source>
</evidence>
<reference evidence="2" key="1">
    <citation type="journal article" date="2022" name="G3 (Bethesda)">
        <title>High quality genome of the basidiomycete yeast Dioszegia hungarica PDD-24b-2 isolated from cloud water.</title>
        <authorList>
            <person name="Jarrige D."/>
            <person name="Haridas S."/>
            <person name="Bleykasten-Grosshans C."/>
            <person name="Joly M."/>
            <person name="Nadalig T."/>
            <person name="Sancelme M."/>
            <person name="Vuilleumier S."/>
            <person name="Grigoriev I.V."/>
            <person name="Amato P."/>
            <person name="Bringel F."/>
        </authorList>
    </citation>
    <scope>NUCLEOTIDE SEQUENCE</scope>
    <source>
        <strain evidence="2">PDD-24b-2</strain>
    </source>
</reference>
<sequence>MSRRPAQESEKSSLPKTDIILPMSRRAGEDWMALIVSRTKSHEFRKVRYPPTLRRIWFYETAPISAIRYICDVGSPVVRPPKHNLPPASSSAPSRGRRNFLPEDGSTGNSDYNAYHPDYAGYDYAYPILSCTKLAVPVDLAQMKDTFGIKGAPRGMVFVPDAMREAVELQEQEKVW</sequence>
<accession>A0AA38H7N3</accession>
<evidence type="ECO:0000256" key="1">
    <source>
        <dbReference type="SAM" id="MobiDB-lite"/>
    </source>
</evidence>
<protein>
    <submittedName>
        <fullName evidence="2">Uncharacterized protein</fullName>
    </submittedName>
</protein>
<dbReference type="SUPFAM" id="SSF88697">
    <property type="entry name" value="PUA domain-like"/>
    <property type="match status" value="1"/>
</dbReference>
<dbReference type="EMBL" id="JAKWFO010000005">
    <property type="protein sequence ID" value="KAI9635437.1"/>
    <property type="molecule type" value="Genomic_DNA"/>
</dbReference>
<dbReference type="Proteomes" id="UP001164286">
    <property type="component" value="Unassembled WGS sequence"/>
</dbReference>
<feature type="region of interest" description="Disordered" evidence="1">
    <location>
        <begin position="81"/>
        <end position="109"/>
    </location>
</feature>
<organism evidence="2 3">
    <name type="scientific">Dioszegia hungarica</name>
    <dbReference type="NCBI Taxonomy" id="4972"/>
    <lineage>
        <taxon>Eukaryota</taxon>
        <taxon>Fungi</taxon>
        <taxon>Dikarya</taxon>
        <taxon>Basidiomycota</taxon>
        <taxon>Agaricomycotina</taxon>
        <taxon>Tremellomycetes</taxon>
        <taxon>Tremellales</taxon>
        <taxon>Bulleribasidiaceae</taxon>
        <taxon>Dioszegia</taxon>
    </lineage>
</organism>
<dbReference type="RefSeq" id="XP_052945214.1">
    <property type="nucleotide sequence ID" value="XM_053092785.1"/>
</dbReference>
<dbReference type="InterPro" id="IPR015947">
    <property type="entry name" value="PUA-like_sf"/>
</dbReference>
<dbReference type="AlphaFoldDB" id="A0AA38H7N3"/>
<dbReference type="GeneID" id="77731990"/>
<comment type="caution">
    <text evidence="2">The sequence shown here is derived from an EMBL/GenBank/DDBJ whole genome shotgun (WGS) entry which is preliminary data.</text>
</comment>
<name>A0AA38H7N3_9TREE</name>